<dbReference type="Gene3D" id="3.40.50.720">
    <property type="entry name" value="NAD(P)-binding Rossmann-like Domain"/>
    <property type="match status" value="1"/>
</dbReference>
<comment type="subunit">
    <text evidence="3">Homodimer.</text>
</comment>
<evidence type="ECO:0000256" key="6">
    <source>
        <dbReference type="ARBA" id="ARBA00022733"/>
    </source>
</evidence>
<dbReference type="InterPro" id="IPR020843">
    <property type="entry name" value="ER"/>
</dbReference>
<evidence type="ECO:0000256" key="3">
    <source>
        <dbReference type="ARBA" id="ARBA00011738"/>
    </source>
</evidence>
<feature type="domain" description="Enoyl reductase (ER)" evidence="15">
    <location>
        <begin position="52"/>
        <end position="381"/>
    </location>
</feature>
<dbReference type="InterPro" id="IPR013154">
    <property type="entry name" value="ADH-like_N"/>
</dbReference>
<name>A0A8B8ZCZ0_PHODC</name>
<dbReference type="GeneID" id="103712140"/>
<dbReference type="InterPro" id="IPR013149">
    <property type="entry name" value="ADH-like_C"/>
</dbReference>
<evidence type="ECO:0000256" key="13">
    <source>
        <dbReference type="ARBA" id="ARBA00049332"/>
    </source>
</evidence>
<evidence type="ECO:0000259" key="15">
    <source>
        <dbReference type="SMART" id="SM00829"/>
    </source>
</evidence>
<comment type="catalytic activity">
    <reaction evidence="10">
        <text>(E)-sinapyl alcohol + NADP(+) = (E)-sinapaldehyde + NADPH + H(+)</text>
        <dbReference type="Rhea" id="RHEA:45704"/>
        <dbReference type="ChEBI" id="CHEBI:15378"/>
        <dbReference type="ChEBI" id="CHEBI:27949"/>
        <dbReference type="ChEBI" id="CHEBI:57783"/>
        <dbReference type="ChEBI" id="CHEBI:58349"/>
        <dbReference type="ChEBI" id="CHEBI:64557"/>
        <dbReference type="EC" id="1.1.1.195"/>
    </reaction>
    <physiologicalReaction direction="right-to-left" evidence="10">
        <dbReference type="Rhea" id="RHEA:45706"/>
    </physiologicalReaction>
</comment>
<evidence type="ECO:0000313" key="17">
    <source>
        <dbReference type="RefSeq" id="XP_038971970.1"/>
    </source>
</evidence>
<dbReference type="InterPro" id="IPR011032">
    <property type="entry name" value="GroES-like_sf"/>
</dbReference>
<gene>
    <name evidence="17" type="primary">LOC103712140</name>
</gene>
<reference evidence="17" key="1">
    <citation type="submission" date="2025-08" db="UniProtKB">
        <authorList>
            <consortium name="RefSeq"/>
        </authorList>
    </citation>
    <scope>IDENTIFICATION</scope>
    <source>
        <tissue evidence="17">Young leaves</tissue>
    </source>
</reference>
<dbReference type="Pfam" id="PF00107">
    <property type="entry name" value="ADH_zinc_N"/>
    <property type="match status" value="1"/>
</dbReference>
<dbReference type="InterPro" id="IPR047109">
    <property type="entry name" value="CAD-like"/>
</dbReference>
<keyword evidence="5 14" id="KW-0479">Metal-binding</keyword>
<evidence type="ECO:0000256" key="8">
    <source>
        <dbReference type="ARBA" id="ARBA00023002"/>
    </source>
</evidence>
<keyword evidence="16" id="KW-1185">Reference proteome</keyword>
<keyword evidence="7 14" id="KW-0862">Zinc</keyword>
<dbReference type="AlphaFoldDB" id="A0A8B8ZCZ0"/>
<dbReference type="PANTHER" id="PTHR42683">
    <property type="entry name" value="ALDEHYDE REDUCTASE"/>
    <property type="match status" value="1"/>
</dbReference>
<dbReference type="GO" id="GO:0009809">
    <property type="term" value="P:lignin biosynthetic process"/>
    <property type="evidence" value="ECO:0007669"/>
    <property type="project" value="UniProtKB-KW"/>
</dbReference>
<dbReference type="OrthoDB" id="1879366at2759"/>
<keyword evidence="8" id="KW-0560">Oxidoreductase</keyword>
<comment type="similarity">
    <text evidence="14">Belongs to the zinc-containing alcohol dehydrogenase family.</text>
</comment>
<evidence type="ECO:0000256" key="7">
    <source>
        <dbReference type="ARBA" id="ARBA00022833"/>
    </source>
</evidence>
<dbReference type="FunFam" id="3.40.50.720:FF:000022">
    <property type="entry name" value="Cinnamyl alcohol dehydrogenase"/>
    <property type="match status" value="1"/>
</dbReference>
<dbReference type="CDD" id="cd05283">
    <property type="entry name" value="CAD1"/>
    <property type="match status" value="1"/>
</dbReference>
<dbReference type="GO" id="GO:0045551">
    <property type="term" value="F:cinnamyl-alcohol dehydrogenase activity"/>
    <property type="evidence" value="ECO:0007669"/>
    <property type="project" value="UniProtKB-EC"/>
</dbReference>
<dbReference type="SUPFAM" id="SSF51735">
    <property type="entry name" value="NAD(P)-binding Rossmann-fold domains"/>
    <property type="match status" value="1"/>
</dbReference>
<evidence type="ECO:0000313" key="16">
    <source>
        <dbReference type="Proteomes" id="UP000228380"/>
    </source>
</evidence>
<evidence type="ECO:0000256" key="10">
    <source>
        <dbReference type="ARBA" id="ARBA00048379"/>
    </source>
</evidence>
<comment type="catalytic activity">
    <reaction evidence="9">
        <text>(E)-4-coumaroyl alcohol + NADP(+) = (E)-4-coumaraldehyde + NADPH + H(+)</text>
        <dbReference type="Rhea" id="RHEA:45724"/>
        <dbReference type="ChEBI" id="CHEBI:15378"/>
        <dbReference type="ChEBI" id="CHEBI:28353"/>
        <dbReference type="ChEBI" id="CHEBI:57783"/>
        <dbReference type="ChEBI" id="CHEBI:58349"/>
        <dbReference type="ChEBI" id="CHEBI:64555"/>
        <dbReference type="EC" id="1.1.1.195"/>
    </reaction>
    <physiologicalReaction direction="right-to-left" evidence="9">
        <dbReference type="Rhea" id="RHEA:45726"/>
    </physiologicalReaction>
</comment>
<evidence type="ECO:0000256" key="4">
    <source>
        <dbReference type="ARBA" id="ARBA00013171"/>
    </source>
</evidence>
<comment type="catalytic activity">
    <reaction evidence="12">
        <text>(E)-coniferol + NADP(+) = (E)-coniferaldehyde + NADPH + H(+)</text>
        <dbReference type="Rhea" id="RHEA:22444"/>
        <dbReference type="ChEBI" id="CHEBI:15378"/>
        <dbReference type="ChEBI" id="CHEBI:16547"/>
        <dbReference type="ChEBI" id="CHEBI:17745"/>
        <dbReference type="ChEBI" id="CHEBI:57783"/>
        <dbReference type="ChEBI" id="CHEBI:58349"/>
        <dbReference type="EC" id="1.1.1.195"/>
    </reaction>
    <physiologicalReaction direction="right-to-left" evidence="12">
        <dbReference type="Rhea" id="RHEA:22446"/>
    </physiologicalReaction>
</comment>
<proteinExistence type="inferred from homology"/>
<dbReference type="PROSITE" id="PS00059">
    <property type="entry name" value="ADH_ZINC"/>
    <property type="match status" value="1"/>
</dbReference>
<comment type="pathway">
    <text evidence="2">Aromatic compound metabolism; phenylpropanoid biosynthesis.</text>
</comment>
<dbReference type="SUPFAM" id="SSF50129">
    <property type="entry name" value="GroES-like"/>
    <property type="match status" value="1"/>
</dbReference>
<dbReference type="GO" id="GO:0008270">
    <property type="term" value="F:zinc ion binding"/>
    <property type="evidence" value="ECO:0007669"/>
    <property type="project" value="InterPro"/>
</dbReference>
<dbReference type="FunFam" id="3.90.180.10:FF:000100">
    <property type="entry name" value="Putative cinnamyl alcohol dehydrogenase 6"/>
    <property type="match status" value="1"/>
</dbReference>
<dbReference type="Proteomes" id="UP000228380">
    <property type="component" value="Unplaced"/>
</dbReference>
<evidence type="ECO:0000256" key="14">
    <source>
        <dbReference type="RuleBase" id="RU361277"/>
    </source>
</evidence>
<comment type="catalytic activity">
    <reaction evidence="13">
        <text>(E)-cinnamyl alcohol + NADP(+) = (E)-cinnamaldehyde + NADPH + H(+)</text>
        <dbReference type="Rhea" id="RHEA:10392"/>
        <dbReference type="ChEBI" id="CHEBI:15378"/>
        <dbReference type="ChEBI" id="CHEBI:16731"/>
        <dbReference type="ChEBI" id="CHEBI:33227"/>
        <dbReference type="ChEBI" id="CHEBI:57783"/>
        <dbReference type="ChEBI" id="CHEBI:58349"/>
        <dbReference type="EC" id="1.1.1.195"/>
    </reaction>
    <physiologicalReaction direction="right-to-left" evidence="13">
        <dbReference type="Rhea" id="RHEA:10394"/>
    </physiologicalReaction>
</comment>
<evidence type="ECO:0000256" key="9">
    <source>
        <dbReference type="ARBA" id="ARBA00047329"/>
    </source>
</evidence>
<evidence type="ECO:0000256" key="5">
    <source>
        <dbReference type="ARBA" id="ARBA00022723"/>
    </source>
</evidence>
<evidence type="ECO:0000256" key="11">
    <source>
        <dbReference type="ARBA" id="ARBA00049226"/>
    </source>
</evidence>
<dbReference type="EC" id="1.1.1.195" evidence="4"/>
<evidence type="ECO:0000256" key="1">
    <source>
        <dbReference type="ARBA" id="ARBA00001947"/>
    </source>
</evidence>
<organism evidence="16 17">
    <name type="scientific">Phoenix dactylifera</name>
    <name type="common">Date palm</name>
    <dbReference type="NCBI Taxonomy" id="42345"/>
    <lineage>
        <taxon>Eukaryota</taxon>
        <taxon>Viridiplantae</taxon>
        <taxon>Streptophyta</taxon>
        <taxon>Embryophyta</taxon>
        <taxon>Tracheophyta</taxon>
        <taxon>Spermatophyta</taxon>
        <taxon>Magnoliopsida</taxon>
        <taxon>Liliopsida</taxon>
        <taxon>Arecaceae</taxon>
        <taxon>Coryphoideae</taxon>
        <taxon>Phoeniceae</taxon>
        <taxon>Phoenix</taxon>
    </lineage>
</organism>
<dbReference type="Pfam" id="PF08240">
    <property type="entry name" value="ADH_N"/>
    <property type="match status" value="1"/>
</dbReference>
<dbReference type="RefSeq" id="XP_038971970.1">
    <property type="nucleotide sequence ID" value="XM_039116042.1"/>
</dbReference>
<accession>A0A8B8ZCZ0</accession>
<dbReference type="SMART" id="SM00829">
    <property type="entry name" value="PKS_ER"/>
    <property type="match status" value="1"/>
</dbReference>
<dbReference type="InterPro" id="IPR036291">
    <property type="entry name" value="NAD(P)-bd_dom_sf"/>
</dbReference>
<evidence type="ECO:0000256" key="2">
    <source>
        <dbReference type="ARBA" id="ARBA00004928"/>
    </source>
</evidence>
<dbReference type="InterPro" id="IPR002328">
    <property type="entry name" value="ADH_Zn_CS"/>
</dbReference>
<comment type="catalytic activity">
    <reaction evidence="11">
        <text>(E)-caffeyl alcohol + NADP(+) = (E)-caffeyl aldehyde + NADPH + H(+)</text>
        <dbReference type="Rhea" id="RHEA:45728"/>
        <dbReference type="ChEBI" id="CHEBI:15378"/>
        <dbReference type="ChEBI" id="CHEBI:28323"/>
        <dbReference type="ChEBI" id="CHEBI:31334"/>
        <dbReference type="ChEBI" id="CHEBI:57783"/>
        <dbReference type="ChEBI" id="CHEBI:58349"/>
    </reaction>
    <physiologicalReaction direction="right-to-left" evidence="11">
        <dbReference type="Rhea" id="RHEA:45730"/>
    </physiologicalReaction>
</comment>
<evidence type="ECO:0000256" key="12">
    <source>
        <dbReference type="ARBA" id="ARBA00049311"/>
    </source>
</evidence>
<protein>
    <recommendedName>
        <fullName evidence="4">cinnamyl-alcohol dehydrogenase</fullName>
        <ecNumber evidence="4">1.1.1.195</ecNumber>
    </recommendedName>
</protein>
<sequence>MEVIYRYFYPPSISSKHIPSIYPSMLSSATSSPTTNMDAKVATAWAARDPTGVLSPYSFTLREMGPEDVLLKVLYCGLDHTDVHIARNELSKAIYPLVPGHEVVGEVVEMGQQVAGKIKVGQVVGVGGIVGSCGDCRCCKSNREQYCSKAVPAYNGVDVDGRPTHGGFASTMVVNHRYVVSIPESLAPELAAPLLCAGVTAYSPLRRFCGSEPGLRGGILGLGGVGHMGVLIAKAMGHHVTVISSSDKKREEALQHLGADAYIASSDAAKMAEADGSLDYILDTIPAPHSIDSYLSLLNQDGSILLVGAAPQPLCFTSSTLILGGKTITGSFVGSIAETQELLEFWADKDLTSMIEVVPMDYVNKAVERMEKNDVRYRFVLDVAGSYE</sequence>
<dbReference type="Gene3D" id="3.90.180.10">
    <property type="entry name" value="Medium-chain alcohol dehydrogenases, catalytic domain"/>
    <property type="match status" value="1"/>
</dbReference>
<comment type="cofactor">
    <cofactor evidence="1 14">
        <name>Zn(2+)</name>
        <dbReference type="ChEBI" id="CHEBI:29105"/>
    </cofactor>
</comment>
<keyword evidence="6" id="KW-0438">Lignin biosynthesis</keyword>
<dbReference type="KEGG" id="pda:103712140"/>